<protein>
    <submittedName>
        <fullName evidence="2">GAP family protein</fullName>
    </submittedName>
</protein>
<dbReference type="Proteomes" id="UP000664382">
    <property type="component" value="Unassembled WGS sequence"/>
</dbReference>
<gene>
    <name evidence="2" type="ORF">J4H92_09510</name>
</gene>
<feature type="transmembrane region" description="Helical" evidence="1">
    <location>
        <begin position="12"/>
        <end position="34"/>
    </location>
</feature>
<evidence type="ECO:0000313" key="3">
    <source>
        <dbReference type="Proteomes" id="UP000664382"/>
    </source>
</evidence>
<feature type="transmembrane region" description="Helical" evidence="1">
    <location>
        <begin position="178"/>
        <end position="202"/>
    </location>
</feature>
<feature type="transmembrane region" description="Helical" evidence="1">
    <location>
        <begin position="227"/>
        <end position="246"/>
    </location>
</feature>
<comment type="caution">
    <text evidence="2">The sequence shown here is derived from an EMBL/GenBank/DDBJ whole genome shotgun (WGS) entry which is preliminary data.</text>
</comment>
<evidence type="ECO:0000256" key="1">
    <source>
        <dbReference type="SAM" id="Phobius"/>
    </source>
</evidence>
<keyword evidence="1" id="KW-1133">Transmembrane helix</keyword>
<name>A0A939MP64_9MICO</name>
<sequence length="252" mass="26259">MDLLTDLPLPAALAILALVDGLSVGTLLIPLFLLVAPGRPRVPRILLYLGTITFFYLGVGVLFMLGILSVIDLGRNFLASAAGQVSLLVVGAGLLALGIWMGVADSRRKRRAAAGDPGAQDGGRLLRWRERLLAPGTSGAAVMGVALAAGIAEIAGMLPYLIGMTMLADAPIGAAERFALLAGYCAVMILPALALLAARVLAARAVERPLQRFTAWMQRTGAENTSWILGIVGFLLVRSAATQLGLELPVIG</sequence>
<organism evidence="2 3">
    <name type="scientific">Leucobacter weissii</name>
    <dbReference type="NCBI Taxonomy" id="1983706"/>
    <lineage>
        <taxon>Bacteria</taxon>
        <taxon>Bacillati</taxon>
        <taxon>Actinomycetota</taxon>
        <taxon>Actinomycetes</taxon>
        <taxon>Micrococcales</taxon>
        <taxon>Microbacteriaceae</taxon>
        <taxon>Leucobacter</taxon>
    </lineage>
</organism>
<dbReference type="EMBL" id="JAGDYM010000010">
    <property type="protein sequence ID" value="MBO1902182.1"/>
    <property type="molecule type" value="Genomic_DNA"/>
</dbReference>
<dbReference type="RefSeq" id="WP_208097938.1">
    <property type="nucleotide sequence ID" value="NZ_JAGDYM010000010.1"/>
</dbReference>
<feature type="transmembrane region" description="Helical" evidence="1">
    <location>
        <begin position="77"/>
        <end position="101"/>
    </location>
</feature>
<dbReference type="AlphaFoldDB" id="A0A939MP64"/>
<accession>A0A939MP64</accession>
<proteinExistence type="predicted"/>
<keyword evidence="3" id="KW-1185">Reference proteome</keyword>
<dbReference type="InterPro" id="IPR021315">
    <property type="entry name" value="Gap/Sap"/>
</dbReference>
<reference evidence="2" key="1">
    <citation type="submission" date="2021-03" db="EMBL/GenBank/DDBJ databases">
        <title>Leucobacter chromiisoli sp. nov., isolated from chromium-containing soil of chemical plant.</title>
        <authorList>
            <person name="Xu Z."/>
        </authorList>
    </citation>
    <scope>NUCLEOTIDE SEQUENCE</scope>
    <source>
        <strain evidence="2">S27</strain>
    </source>
</reference>
<feature type="transmembrane region" description="Helical" evidence="1">
    <location>
        <begin position="46"/>
        <end position="71"/>
    </location>
</feature>
<feature type="transmembrane region" description="Helical" evidence="1">
    <location>
        <begin position="132"/>
        <end position="158"/>
    </location>
</feature>
<keyword evidence="1" id="KW-0472">Membrane</keyword>
<keyword evidence="1" id="KW-0812">Transmembrane</keyword>
<dbReference type="Pfam" id="PF11139">
    <property type="entry name" value="SfLAP"/>
    <property type="match status" value="1"/>
</dbReference>
<evidence type="ECO:0000313" key="2">
    <source>
        <dbReference type="EMBL" id="MBO1902182.1"/>
    </source>
</evidence>